<feature type="compositionally biased region" description="Basic and acidic residues" evidence="1">
    <location>
        <begin position="448"/>
        <end position="460"/>
    </location>
</feature>
<feature type="domain" description="ScoMcrA-like N-terminal head" evidence="3">
    <location>
        <begin position="51"/>
        <end position="125"/>
    </location>
</feature>
<dbReference type="Proteomes" id="UP001500503">
    <property type="component" value="Unassembled WGS sequence"/>
</dbReference>
<accession>A0ABP8R2M3</accession>
<dbReference type="EMBL" id="BAABHF010000054">
    <property type="protein sequence ID" value="GAA4516539.1"/>
    <property type="molecule type" value="Genomic_DNA"/>
</dbReference>
<feature type="compositionally biased region" description="Polar residues" evidence="1">
    <location>
        <begin position="426"/>
        <end position="446"/>
    </location>
</feature>
<feature type="domain" description="ScoMcrA-like DNA sulfur-binding" evidence="2">
    <location>
        <begin position="141"/>
        <end position="293"/>
    </location>
</feature>
<reference evidence="5" key="1">
    <citation type="journal article" date="2019" name="Int. J. Syst. Evol. Microbiol.">
        <title>The Global Catalogue of Microorganisms (GCM) 10K type strain sequencing project: providing services to taxonomists for standard genome sequencing and annotation.</title>
        <authorList>
            <consortium name="The Broad Institute Genomics Platform"/>
            <consortium name="The Broad Institute Genome Sequencing Center for Infectious Disease"/>
            <person name="Wu L."/>
            <person name="Ma J."/>
        </authorList>
    </citation>
    <scope>NUCLEOTIDE SEQUENCE [LARGE SCALE GENOMIC DNA]</scope>
    <source>
        <strain evidence="5">JCM 17933</strain>
    </source>
</reference>
<name>A0ABP8R2M3_9ACTN</name>
<dbReference type="Pfam" id="PF26340">
    <property type="entry name" value="DNA-SBD_ScoMcrA"/>
    <property type="match status" value="1"/>
</dbReference>
<evidence type="ECO:0000313" key="5">
    <source>
        <dbReference type="Proteomes" id="UP001500503"/>
    </source>
</evidence>
<gene>
    <name evidence="4" type="ORF">GCM10023191_087670</name>
</gene>
<keyword evidence="5" id="KW-1185">Reference proteome</keyword>
<protein>
    <submittedName>
        <fullName evidence="4">Uncharacterized protein</fullName>
    </submittedName>
</protein>
<dbReference type="Pfam" id="PF26345">
    <property type="entry name" value="ScoMcrA_N"/>
    <property type="match status" value="1"/>
</dbReference>
<evidence type="ECO:0000259" key="3">
    <source>
        <dbReference type="Pfam" id="PF26345"/>
    </source>
</evidence>
<evidence type="ECO:0000256" key="1">
    <source>
        <dbReference type="SAM" id="MobiDB-lite"/>
    </source>
</evidence>
<proteinExistence type="predicted"/>
<organism evidence="4 5">
    <name type="scientific">Actinoallomurus oryzae</name>
    <dbReference type="NCBI Taxonomy" id="502180"/>
    <lineage>
        <taxon>Bacteria</taxon>
        <taxon>Bacillati</taxon>
        <taxon>Actinomycetota</taxon>
        <taxon>Actinomycetes</taxon>
        <taxon>Streptosporangiales</taxon>
        <taxon>Thermomonosporaceae</taxon>
        <taxon>Actinoallomurus</taxon>
    </lineage>
</organism>
<dbReference type="InterPro" id="IPR058807">
    <property type="entry name" value="ScoMcrA_N"/>
</dbReference>
<feature type="region of interest" description="Disordered" evidence="1">
    <location>
        <begin position="296"/>
        <end position="320"/>
    </location>
</feature>
<dbReference type="InterPro" id="IPR058813">
    <property type="entry name" value="DNA-SBD_ScoMcrA"/>
</dbReference>
<evidence type="ECO:0000313" key="4">
    <source>
        <dbReference type="EMBL" id="GAA4516539.1"/>
    </source>
</evidence>
<feature type="region of interest" description="Disordered" evidence="1">
    <location>
        <begin position="384"/>
        <end position="460"/>
    </location>
</feature>
<feature type="compositionally biased region" description="Low complexity" evidence="1">
    <location>
        <begin position="384"/>
        <end position="393"/>
    </location>
</feature>
<comment type="caution">
    <text evidence="4">The sequence shown here is derived from an EMBL/GenBank/DDBJ whole genome shotgun (WGS) entry which is preliminary data.</text>
</comment>
<sequence>MVHQICSRCATWSGAPTGPHAPRHICHVAGVRCDHGALRHHARSSPRRDREEFDRLGRDAFLEKHGFDSSRRYWLRYDGARYDSKAIAGVAHGHLPGRSPLAAKDFSGGIGHAVTVLRRLGFEVTSEADADPIGLQTAGEIASAIGGLRCASVAGKPMLKQAVVLLWAIGRARAGHDRLLGWADTTGALTPLLQTHRRDGERREGRPDYPIAALFHAGLWDLPGHTDVPRAHGDAAVRTWFAEHAPDGGLPWSVYALARRSGTARVRMIDAITTRFLEDFDESGLLAAAGLYDEDVATDEAPPSGGPGQETAPGSTREDSRAEYARLCELVTCRESRTYGQRRTRTVNDPIRISTARSHARLRRPGERAIAQLKSWEIWPSSAAVPTAPATSPELSTSYISAKPTHSGKTQWLRGRAVADDGCPQAPQSRNHRSQGSTPMTNTAASCKNDDSIDKPQQKR</sequence>
<evidence type="ECO:0000259" key="2">
    <source>
        <dbReference type="Pfam" id="PF26340"/>
    </source>
</evidence>